<proteinExistence type="predicted"/>
<dbReference type="GO" id="GO:0000976">
    <property type="term" value="F:transcription cis-regulatory region binding"/>
    <property type="evidence" value="ECO:0007669"/>
    <property type="project" value="TreeGrafter"/>
</dbReference>
<dbReference type="RefSeq" id="WP_028482835.1">
    <property type="nucleotide sequence ID" value="NZ_LVVZ01000022.1"/>
</dbReference>
<evidence type="ECO:0000313" key="6">
    <source>
        <dbReference type="EMBL" id="OKL43048.1"/>
    </source>
</evidence>
<protein>
    <recommendedName>
        <fullName evidence="5">HTH tetR-type domain-containing protein</fullName>
    </recommendedName>
</protein>
<organism evidence="6 7">
    <name type="scientific">Pseudovibrio exalbescens</name>
    <dbReference type="NCBI Taxonomy" id="197461"/>
    <lineage>
        <taxon>Bacteria</taxon>
        <taxon>Pseudomonadati</taxon>
        <taxon>Pseudomonadota</taxon>
        <taxon>Alphaproteobacteria</taxon>
        <taxon>Hyphomicrobiales</taxon>
        <taxon>Stappiaceae</taxon>
        <taxon>Pseudovibrio</taxon>
    </lineage>
</organism>
<dbReference type="InterPro" id="IPR050109">
    <property type="entry name" value="HTH-type_TetR-like_transc_reg"/>
</dbReference>
<feature type="domain" description="HTH tetR-type" evidence="5">
    <location>
        <begin position="16"/>
        <end position="76"/>
    </location>
</feature>
<dbReference type="PANTHER" id="PTHR30055">
    <property type="entry name" value="HTH-TYPE TRANSCRIPTIONAL REGULATOR RUTR"/>
    <property type="match status" value="1"/>
</dbReference>
<comment type="caution">
    <text evidence="6">The sequence shown here is derived from an EMBL/GenBank/DDBJ whole genome shotgun (WGS) entry which is preliminary data.</text>
</comment>
<keyword evidence="3" id="KW-0804">Transcription</keyword>
<evidence type="ECO:0000259" key="5">
    <source>
        <dbReference type="PROSITE" id="PS50977"/>
    </source>
</evidence>
<dbReference type="Pfam" id="PF00440">
    <property type="entry name" value="TetR_N"/>
    <property type="match status" value="1"/>
</dbReference>
<dbReference type="AlphaFoldDB" id="A0A1U7JEC8"/>
<dbReference type="InterPro" id="IPR009057">
    <property type="entry name" value="Homeodomain-like_sf"/>
</dbReference>
<dbReference type="InterPro" id="IPR001647">
    <property type="entry name" value="HTH_TetR"/>
</dbReference>
<dbReference type="Proteomes" id="UP000185783">
    <property type="component" value="Unassembled WGS sequence"/>
</dbReference>
<name>A0A1U7JEC8_9HYPH</name>
<gene>
    <name evidence="6" type="ORF">A3843_15025</name>
</gene>
<evidence type="ECO:0000256" key="3">
    <source>
        <dbReference type="ARBA" id="ARBA00023163"/>
    </source>
</evidence>
<evidence type="ECO:0000256" key="4">
    <source>
        <dbReference type="PROSITE-ProRule" id="PRU00335"/>
    </source>
</evidence>
<keyword evidence="7" id="KW-1185">Reference proteome</keyword>
<keyword evidence="1" id="KW-0805">Transcription regulation</keyword>
<feature type="DNA-binding region" description="H-T-H motif" evidence="4">
    <location>
        <begin position="39"/>
        <end position="58"/>
    </location>
</feature>
<dbReference type="GO" id="GO:0003700">
    <property type="term" value="F:DNA-binding transcription factor activity"/>
    <property type="evidence" value="ECO:0007669"/>
    <property type="project" value="TreeGrafter"/>
</dbReference>
<dbReference type="Gene3D" id="1.10.357.10">
    <property type="entry name" value="Tetracycline Repressor, domain 2"/>
    <property type="match status" value="1"/>
</dbReference>
<evidence type="ECO:0000256" key="2">
    <source>
        <dbReference type="ARBA" id="ARBA00023125"/>
    </source>
</evidence>
<sequence>MTKEQGAGRPRKSDSKLTKQSIIAAALPIVQQHGVNALSFRALADQLGVTPMAVTYHSGSKSELLADLVEAAFRDALGEIGGRTATERARLILVRYCTCALRNAHLLRAVLNDTSIMGPSLYRITESLSQNTKILNDGDKGDVLLHLLIDYTHGFVLSATANNDNPLIIDDFLRGLDWILDRVVSNDESTK</sequence>
<evidence type="ECO:0000313" key="7">
    <source>
        <dbReference type="Proteomes" id="UP000185783"/>
    </source>
</evidence>
<evidence type="ECO:0000256" key="1">
    <source>
        <dbReference type="ARBA" id="ARBA00023015"/>
    </source>
</evidence>
<dbReference type="PANTHER" id="PTHR30055:SF234">
    <property type="entry name" value="HTH-TYPE TRANSCRIPTIONAL REGULATOR BETI"/>
    <property type="match status" value="1"/>
</dbReference>
<reference evidence="6 7" key="1">
    <citation type="submission" date="2016-03" db="EMBL/GenBank/DDBJ databases">
        <title>Genome sequence of Nesiotobacter sp. nov., a moderately halophilic alphaproteobacterium isolated from the Yellow Sea, China.</title>
        <authorList>
            <person name="Zhang G."/>
            <person name="Zhang R."/>
        </authorList>
    </citation>
    <scope>NUCLEOTIDE SEQUENCE [LARGE SCALE GENOMIC DNA]</scope>
    <source>
        <strain evidence="6 7">WB1-6</strain>
    </source>
</reference>
<dbReference type="EMBL" id="LVVZ01000022">
    <property type="protein sequence ID" value="OKL43048.1"/>
    <property type="molecule type" value="Genomic_DNA"/>
</dbReference>
<accession>A0A1U7JEC8</accession>
<dbReference type="SUPFAM" id="SSF46689">
    <property type="entry name" value="Homeodomain-like"/>
    <property type="match status" value="1"/>
</dbReference>
<dbReference type="PROSITE" id="PS50977">
    <property type="entry name" value="HTH_TETR_2"/>
    <property type="match status" value="1"/>
</dbReference>
<keyword evidence="2 4" id="KW-0238">DNA-binding</keyword>